<feature type="domain" description="Glycosyl transferase family 1" evidence="1">
    <location>
        <begin position="194"/>
        <end position="350"/>
    </location>
</feature>
<dbReference type="EMBL" id="JAVDSB010000011">
    <property type="protein sequence ID" value="MDR6553592.1"/>
    <property type="molecule type" value="Genomic_DNA"/>
</dbReference>
<protein>
    <submittedName>
        <fullName evidence="2">Glycosyltransferase involved in cell wall biosynthesis</fullName>
    </submittedName>
</protein>
<dbReference type="SUPFAM" id="SSF53756">
    <property type="entry name" value="UDP-Glycosyltransferase/glycogen phosphorylase"/>
    <property type="match status" value="1"/>
</dbReference>
<dbReference type="PANTHER" id="PTHR46401">
    <property type="entry name" value="GLYCOSYLTRANSFERASE WBBK-RELATED"/>
    <property type="match status" value="1"/>
</dbReference>
<dbReference type="RefSeq" id="WP_310501056.1">
    <property type="nucleotide sequence ID" value="NZ_JAVDSB010000011.1"/>
</dbReference>
<dbReference type="InterPro" id="IPR001296">
    <property type="entry name" value="Glyco_trans_1"/>
</dbReference>
<evidence type="ECO:0000313" key="3">
    <source>
        <dbReference type="Proteomes" id="UP001267290"/>
    </source>
</evidence>
<name>A0ABU1P304_9BACL</name>
<comment type="caution">
    <text evidence="2">The sequence shown here is derived from an EMBL/GenBank/DDBJ whole genome shotgun (WGS) entry which is preliminary data.</text>
</comment>
<reference evidence="2 3" key="1">
    <citation type="submission" date="2023-07" db="EMBL/GenBank/DDBJ databases">
        <title>Sorghum-associated microbial communities from plants grown in Nebraska, USA.</title>
        <authorList>
            <person name="Schachtman D."/>
        </authorList>
    </citation>
    <scope>NUCLEOTIDE SEQUENCE [LARGE SCALE GENOMIC DNA]</scope>
    <source>
        <strain evidence="2 3">CC258</strain>
    </source>
</reference>
<proteinExistence type="predicted"/>
<sequence>MREINLGVIASELIHWGGGVDFLKYLLTGISSINKQLNNVYVFCLEEDKSKVKLILEEINSNFVVIPLGENNVNKESLIEKIKEKDIHCLLPVSRSLGEGFPISTIGYIPDFQHKYYPDFFSKSEIIYRDKVFSNLLFDTTAILVNSRAVCNDVEKYYEKLATKTFSLPFGPIFRSEWKDFNDCTILSKYALPDNYFLISNQFWMHKSHRTAFTALKLLYSNVNQYQNIKLVCTGNPSDYRNNNYFNELMSYIEDLGITKDILFLGYIPKIDQIAIMNNALAVIQPSTFEGGPGGGSAYDAIAIGKPVIMSDIPVNLEVNKGEVLFFKTESPEDLANKMIEFLNNSKKKEVSIDFLLNVSRENIENLGSRLLECINFSVESFKQKYNSIKDNIYFCDNLHAIDDLNGKDFLCIQNKDFQLSADFFRVANLYTNGIHDLIISGLRVLRKNGDSFYEDINPSYLYKQYEDNATLFPYIITNKNLFSNDTKYNKSIRYINDSLVSTTLENYIINILFKDVPQNSNLYIYGGGTHTRELLKEVNFEKFNLRGIIDNNLDLRGTSINTTPICSLADIQDSNVDLILISSAAYEEEIYKDLKCKFSGNKIIKLYGITSQM</sequence>
<dbReference type="Gene3D" id="3.40.50.2000">
    <property type="entry name" value="Glycogen Phosphorylase B"/>
    <property type="match status" value="1"/>
</dbReference>
<evidence type="ECO:0000313" key="2">
    <source>
        <dbReference type="EMBL" id="MDR6553592.1"/>
    </source>
</evidence>
<dbReference type="Proteomes" id="UP001267290">
    <property type="component" value="Unassembled WGS sequence"/>
</dbReference>
<keyword evidence="3" id="KW-1185">Reference proteome</keyword>
<evidence type="ECO:0000259" key="1">
    <source>
        <dbReference type="Pfam" id="PF00534"/>
    </source>
</evidence>
<gene>
    <name evidence="2" type="ORF">J2736_004799</name>
</gene>
<dbReference type="Gene3D" id="3.40.50.720">
    <property type="entry name" value="NAD(P)-binding Rossmann-like Domain"/>
    <property type="match status" value="1"/>
</dbReference>
<dbReference type="Pfam" id="PF00534">
    <property type="entry name" value="Glycos_transf_1"/>
    <property type="match status" value="1"/>
</dbReference>
<organism evidence="2 3">
    <name type="scientific">Paenibacillus qinlingensis</name>
    <dbReference type="NCBI Taxonomy" id="1837343"/>
    <lineage>
        <taxon>Bacteria</taxon>
        <taxon>Bacillati</taxon>
        <taxon>Bacillota</taxon>
        <taxon>Bacilli</taxon>
        <taxon>Bacillales</taxon>
        <taxon>Paenibacillaceae</taxon>
        <taxon>Paenibacillus</taxon>
    </lineage>
</organism>
<dbReference type="PANTHER" id="PTHR46401:SF8">
    <property type="entry name" value="BLL6006 PROTEIN"/>
    <property type="match status" value="1"/>
</dbReference>
<accession>A0ABU1P304</accession>